<evidence type="ECO:0000256" key="11">
    <source>
        <dbReference type="SAM" id="MobiDB-lite"/>
    </source>
</evidence>
<protein>
    <recommendedName>
        <fullName evidence="10">Magnesium transporter</fullName>
    </recommendedName>
</protein>
<dbReference type="GO" id="GO:0015095">
    <property type="term" value="F:magnesium ion transmembrane transporter activity"/>
    <property type="evidence" value="ECO:0007669"/>
    <property type="project" value="TreeGrafter"/>
</dbReference>
<comment type="similarity">
    <text evidence="2 10">Belongs to the CorA metal ion transporter (MIT) (TC 1.A.35.5) family.</text>
</comment>
<dbReference type="PANTHER" id="PTHR13890:SF0">
    <property type="entry name" value="MAGNESIUM TRANSPORTER MRS2 HOMOLOG, MITOCHONDRIAL"/>
    <property type="match status" value="1"/>
</dbReference>
<proteinExistence type="inferred from homology"/>
<evidence type="ECO:0000256" key="1">
    <source>
        <dbReference type="ARBA" id="ARBA00004141"/>
    </source>
</evidence>
<dbReference type="InterPro" id="IPR039204">
    <property type="entry name" value="MRS2-like"/>
</dbReference>
<sequence length="461" mass="51528">MALTVPPPYSPSSSNLLQFPLHSRSTLFSDLTTSSRFFYSPWATPLLSSHKTAISPILIKEPPKCAAKSTAEEDRLSEPEPVASDDGDDYVGEAREDAKVQQHQHQHQQSSVATVAPIGSQRVATSLSDSLSLGIREPVYEVVEVKSNGIVSTRNINRRQLLKSSGLRLRDIRSVDPSLFLTNSMPSLLVRENAILLHLGSLRAMAMHECVLIFDYNSKGGKAFFETLLPRLNPKNMNGGPCMPFELESTSWIGTVAQSLKLEEEEVYRLEVVEAALLSRIQRLEQTLMNLEPRVQALLEVLPNRLTADILEQLRISKQTLVELCSRAGALRQMLLDLLEDPNEIRRICIMGRDCTLNRGNDDVECSVPLEKQIAEEEEEEIEMLLENYLQRCESCHGQAERLLDSAKEMEDSIAVNLSSRRLEVSRVELLLQVGTFCVAVGALIAVVTSCDHPRICLEYY</sequence>
<keyword evidence="4" id="KW-0812">Transmembrane</keyword>
<reference evidence="12" key="1">
    <citation type="submission" date="2018-02" db="EMBL/GenBank/DDBJ databases">
        <authorList>
            <person name="Cohen D.B."/>
            <person name="Kent A.D."/>
        </authorList>
    </citation>
    <scope>NUCLEOTIDE SEQUENCE</scope>
</reference>
<dbReference type="GO" id="GO:0016020">
    <property type="term" value="C:membrane"/>
    <property type="evidence" value="ECO:0007669"/>
    <property type="project" value="UniProtKB-SubCell"/>
</dbReference>
<keyword evidence="9" id="KW-0472">Membrane</keyword>
<evidence type="ECO:0000256" key="4">
    <source>
        <dbReference type="ARBA" id="ARBA00022692"/>
    </source>
</evidence>
<comment type="function">
    <text evidence="10">Magnesium transporter that may mediate the influx of magnesium.</text>
</comment>
<keyword evidence="7" id="KW-1133">Transmembrane helix</keyword>
<evidence type="ECO:0000256" key="3">
    <source>
        <dbReference type="ARBA" id="ARBA00022448"/>
    </source>
</evidence>
<evidence type="ECO:0000256" key="2">
    <source>
        <dbReference type="ARBA" id="ARBA00007535"/>
    </source>
</evidence>
<dbReference type="Pfam" id="PF22099">
    <property type="entry name" value="MRS2-like"/>
    <property type="match status" value="1"/>
</dbReference>
<dbReference type="PANTHER" id="PTHR13890">
    <property type="entry name" value="RNA SPLICING PROTEIN MRS2, MITOCHONDRIAL"/>
    <property type="match status" value="1"/>
</dbReference>
<evidence type="ECO:0000313" key="12">
    <source>
        <dbReference type="EMBL" id="SPD03599.1"/>
    </source>
</evidence>
<feature type="region of interest" description="Disordered" evidence="11">
    <location>
        <begin position="64"/>
        <end position="90"/>
    </location>
</feature>
<organism evidence="12">
    <name type="scientific">Fagus sylvatica</name>
    <name type="common">Beechnut</name>
    <dbReference type="NCBI Taxonomy" id="28930"/>
    <lineage>
        <taxon>Eukaryota</taxon>
        <taxon>Viridiplantae</taxon>
        <taxon>Streptophyta</taxon>
        <taxon>Embryophyta</taxon>
        <taxon>Tracheophyta</taxon>
        <taxon>Spermatophyta</taxon>
        <taxon>Magnoliopsida</taxon>
        <taxon>eudicotyledons</taxon>
        <taxon>Gunneridae</taxon>
        <taxon>Pentapetalae</taxon>
        <taxon>rosids</taxon>
        <taxon>fabids</taxon>
        <taxon>Fagales</taxon>
        <taxon>Fagaceae</taxon>
        <taxon>Fagus</taxon>
    </lineage>
</organism>
<evidence type="ECO:0000256" key="9">
    <source>
        <dbReference type="ARBA" id="ARBA00023136"/>
    </source>
</evidence>
<dbReference type="GO" id="GO:0009941">
    <property type="term" value="C:chloroplast envelope"/>
    <property type="evidence" value="ECO:0007669"/>
    <property type="project" value="TreeGrafter"/>
</dbReference>
<keyword evidence="5 10" id="KW-0460">Magnesium</keyword>
<keyword evidence="3 10" id="KW-0813">Transport</keyword>
<dbReference type="Gene3D" id="2.40.128.330">
    <property type="match status" value="1"/>
</dbReference>
<evidence type="ECO:0000256" key="6">
    <source>
        <dbReference type="ARBA" id="ARBA00022946"/>
    </source>
</evidence>
<dbReference type="CDD" id="cd12823">
    <property type="entry name" value="Mrs2_Mfm1p-like"/>
    <property type="match status" value="1"/>
</dbReference>
<keyword evidence="8 10" id="KW-0406">Ion transport</keyword>
<comment type="subcellular location">
    <subcellularLocation>
        <location evidence="1 10">Membrane</location>
        <topology evidence="1 10">Multi-pass membrane protein</topology>
    </subcellularLocation>
</comment>
<evidence type="ECO:0000256" key="8">
    <source>
        <dbReference type="ARBA" id="ARBA00023065"/>
    </source>
</evidence>
<keyword evidence="6" id="KW-0809">Transit peptide</keyword>
<dbReference type="AlphaFoldDB" id="A0A2N9GW12"/>
<accession>A0A2N9GW12</accession>
<evidence type="ECO:0000256" key="10">
    <source>
        <dbReference type="RuleBase" id="RU366041"/>
    </source>
</evidence>
<dbReference type="EMBL" id="OIVN01002435">
    <property type="protein sequence ID" value="SPD03599.1"/>
    <property type="molecule type" value="Genomic_DNA"/>
</dbReference>
<dbReference type="FunFam" id="2.40.128.330:FF:000004">
    <property type="entry name" value="Magnesium transporter MRS2-11, chloroplastic"/>
    <property type="match status" value="1"/>
</dbReference>
<gene>
    <name evidence="12" type="ORF">FSB_LOCUS31481</name>
</gene>
<dbReference type="Gene3D" id="1.20.58.340">
    <property type="entry name" value="Magnesium transport protein CorA, transmembrane region"/>
    <property type="match status" value="1"/>
</dbReference>
<name>A0A2N9GW12_FAGSY</name>
<evidence type="ECO:0000256" key="7">
    <source>
        <dbReference type="ARBA" id="ARBA00022989"/>
    </source>
</evidence>
<evidence type="ECO:0000256" key="5">
    <source>
        <dbReference type="ARBA" id="ARBA00022842"/>
    </source>
</evidence>
<feature type="region of interest" description="Disordered" evidence="11">
    <location>
        <begin position="96"/>
        <end position="115"/>
    </location>
</feature>